<dbReference type="InterPro" id="IPR028259">
    <property type="entry name" value="AP2-like_int_N"/>
</dbReference>
<dbReference type="Pfam" id="PF14659">
    <property type="entry name" value="Phage_int_SAM_3"/>
    <property type="match status" value="1"/>
</dbReference>
<keyword evidence="9" id="KW-1185">Reference proteome</keyword>
<dbReference type="Proteomes" id="UP000219636">
    <property type="component" value="Unassembled WGS sequence"/>
</dbReference>
<proteinExistence type="inferred from homology"/>
<keyword evidence="4" id="KW-0233">DNA recombination</keyword>
<feature type="domain" description="Core-binding (CB)" evidence="7">
    <location>
        <begin position="59"/>
        <end position="140"/>
    </location>
</feature>
<protein>
    <submittedName>
        <fullName evidence="8">Site-specific recombinase XerD</fullName>
    </submittedName>
</protein>
<sequence length="373" mass="43312">MASITKRGKTYQYTISYVVDGKPKPIRKGGFRTKKEAQLAAAEIEAQLAKGVNLVQRSIPFNQYFERWIELYRAPKITNVTLKHYLYSLKAVKEHFPNTPIQNIKRDDYQKFLNTLGINKAKETVDKVHRHIKACVKDAVDDQIIPIDFTRNTKPTWSNSSKKSDEKHLDFDESAKLFNSLLEKLDEGLGYYLLLLGLSTGMRFEELVGLTRGDFDFDNNTININKSWGYKKDSPRGFGPLKNDQSERIVKVDQVTMKHFERLFETTRTNVHDLVFYSPISKYQVITNTAVNKLLKKLLIELDIEPITVHGLRHTHVSVLLYKKRSIEYISKRIGHSNVNITYERYTHLLKETRIEEEELSVAVFENMVENHV</sequence>
<dbReference type="GO" id="GO:0006310">
    <property type="term" value="P:DNA recombination"/>
    <property type="evidence" value="ECO:0007669"/>
    <property type="project" value="UniProtKB-KW"/>
</dbReference>
<evidence type="ECO:0000259" key="6">
    <source>
        <dbReference type="PROSITE" id="PS51898"/>
    </source>
</evidence>
<dbReference type="GO" id="GO:0003677">
    <property type="term" value="F:DNA binding"/>
    <property type="evidence" value="ECO:0007669"/>
    <property type="project" value="UniProtKB-UniRule"/>
</dbReference>
<dbReference type="InterPro" id="IPR010998">
    <property type="entry name" value="Integrase_recombinase_N"/>
</dbReference>
<gene>
    <name evidence="8" type="ORF">SAMN05880501_10918</name>
</gene>
<evidence type="ECO:0000256" key="2">
    <source>
        <dbReference type="ARBA" id="ARBA00022908"/>
    </source>
</evidence>
<dbReference type="InterPro" id="IPR044068">
    <property type="entry name" value="CB"/>
</dbReference>
<dbReference type="PROSITE" id="PS51898">
    <property type="entry name" value="TYR_RECOMBINASE"/>
    <property type="match status" value="1"/>
</dbReference>
<dbReference type="PANTHER" id="PTHR30629:SF2">
    <property type="entry name" value="PROPHAGE INTEGRASE INTS-RELATED"/>
    <property type="match status" value="1"/>
</dbReference>
<dbReference type="Gene3D" id="1.10.150.130">
    <property type="match status" value="1"/>
</dbReference>
<name>A0A285TAE9_9BACL</name>
<dbReference type="Pfam" id="PF00589">
    <property type="entry name" value="Phage_integrase"/>
    <property type="match status" value="1"/>
</dbReference>
<dbReference type="OrthoDB" id="9803188at2"/>
<dbReference type="CDD" id="cd01189">
    <property type="entry name" value="INT_ICEBs1_C_like"/>
    <property type="match status" value="1"/>
</dbReference>
<dbReference type="InterPro" id="IPR002104">
    <property type="entry name" value="Integrase_catalytic"/>
</dbReference>
<dbReference type="Pfam" id="PF14657">
    <property type="entry name" value="Arm-DNA-bind_4"/>
    <property type="match status" value="1"/>
</dbReference>
<dbReference type="GO" id="GO:0015074">
    <property type="term" value="P:DNA integration"/>
    <property type="evidence" value="ECO:0007669"/>
    <property type="project" value="UniProtKB-KW"/>
</dbReference>
<dbReference type="AlphaFoldDB" id="A0A285TAE9"/>
<evidence type="ECO:0000256" key="3">
    <source>
        <dbReference type="ARBA" id="ARBA00023125"/>
    </source>
</evidence>
<feature type="domain" description="Tyr recombinase" evidence="6">
    <location>
        <begin position="164"/>
        <end position="359"/>
    </location>
</feature>
<evidence type="ECO:0000256" key="1">
    <source>
        <dbReference type="ARBA" id="ARBA00008857"/>
    </source>
</evidence>
<evidence type="ECO:0000256" key="5">
    <source>
        <dbReference type="PROSITE-ProRule" id="PRU01248"/>
    </source>
</evidence>
<keyword evidence="3 5" id="KW-0238">DNA-binding</keyword>
<comment type="similarity">
    <text evidence="1">Belongs to the 'phage' integrase family.</text>
</comment>
<dbReference type="EMBL" id="OBMQ01000009">
    <property type="protein sequence ID" value="SOC16548.1"/>
    <property type="molecule type" value="Genomic_DNA"/>
</dbReference>
<dbReference type="SUPFAM" id="SSF56349">
    <property type="entry name" value="DNA breaking-rejoining enzymes"/>
    <property type="match status" value="1"/>
</dbReference>
<evidence type="ECO:0000259" key="7">
    <source>
        <dbReference type="PROSITE" id="PS51900"/>
    </source>
</evidence>
<evidence type="ECO:0000313" key="9">
    <source>
        <dbReference type="Proteomes" id="UP000219636"/>
    </source>
</evidence>
<reference evidence="9" key="1">
    <citation type="submission" date="2017-08" db="EMBL/GenBank/DDBJ databases">
        <authorList>
            <person name="Varghese N."/>
            <person name="Submissions S."/>
        </authorList>
    </citation>
    <scope>NUCLEOTIDE SEQUENCE [LARGE SCALE GENOMIC DNA]</scope>
    <source>
        <strain evidence="9">JC22</strain>
    </source>
</reference>
<dbReference type="InterPro" id="IPR011010">
    <property type="entry name" value="DNA_brk_join_enz"/>
</dbReference>
<dbReference type="PANTHER" id="PTHR30629">
    <property type="entry name" value="PROPHAGE INTEGRASE"/>
    <property type="match status" value="1"/>
</dbReference>
<dbReference type="RefSeq" id="WP_097074102.1">
    <property type="nucleotide sequence ID" value="NZ_OBMQ01000009.1"/>
</dbReference>
<keyword evidence="2" id="KW-0229">DNA integration</keyword>
<dbReference type="InterPro" id="IPR013762">
    <property type="entry name" value="Integrase-like_cat_sf"/>
</dbReference>
<dbReference type="Gene3D" id="1.10.443.10">
    <property type="entry name" value="Intergrase catalytic core"/>
    <property type="match status" value="1"/>
</dbReference>
<evidence type="ECO:0000313" key="8">
    <source>
        <dbReference type="EMBL" id="SOC16548.1"/>
    </source>
</evidence>
<dbReference type="InterPro" id="IPR004107">
    <property type="entry name" value="Integrase_SAM-like_N"/>
</dbReference>
<evidence type="ECO:0000256" key="4">
    <source>
        <dbReference type="ARBA" id="ARBA00023172"/>
    </source>
</evidence>
<dbReference type="InterPro" id="IPR050808">
    <property type="entry name" value="Phage_Integrase"/>
</dbReference>
<organism evidence="8 9">
    <name type="scientific">Ureibacillus xyleni</name>
    <dbReference type="NCBI Taxonomy" id="614648"/>
    <lineage>
        <taxon>Bacteria</taxon>
        <taxon>Bacillati</taxon>
        <taxon>Bacillota</taxon>
        <taxon>Bacilli</taxon>
        <taxon>Bacillales</taxon>
        <taxon>Caryophanaceae</taxon>
        <taxon>Ureibacillus</taxon>
    </lineage>
</organism>
<accession>A0A285TAE9</accession>
<dbReference type="PROSITE" id="PS51900">
    <property type="entry name" value="CB"/>
    <property type="match status" value="1"/>
</dbReference>